<protein>
    <recommendedName>
        <fullName evidence="3">glutathione transferase</fullName>
        <ecNumber evidence="3">2.5.1.18</ecNumber>
    </recommendedName>
</protein>
<evidence type="ECO:0000256" key="4">
    <source>
        <dbReference type="ARBA" id="ARBA00022679"/>
    </source>
</evidence>
<accession>I1I6Y7</accession>
<dbReference type="PANTHER" id="PTHR43900">
    <property type="entry name" value="GLUTATHIONE S-TRANSFERASE RHO"/>
    <property type="match status" value="1"/>
</dbReference>
<dbReference type="SFLD" id="SFLDS00019">
    <property type="entry name" value="Glutathione_Transferase_(cytos"/>
    <property type="match status" value="1"/>
</dbReference>
<dbReference type="SUPFAM" id="SSF47616">
    <property type="entry name" value="GST C-terminal domain-like"/>
    <property type="match status" value="1"/>
</dbReference>
<comment type="similarity">
    <text evidence="2">Belongs to the GST superfamily. Phi family.</text>
</comment>
<dbReference type="PROSITE" id="PS50405">
    <property type="entry name" value="GST_CTER"/>
    <property type="match status" value="1"/>
</dbReference>
<evidence type="ECO:0000256" key="3">
    <source>
        <dbReference type="ARBA" id="ARBA00012452"/>
    </source>
</evidence>
<dbReference type="OMA" id="FSIAEHK"/>
<dbReference type="InterPro" id="IPR040079">
    <property type="entry name" value="Glutathione_S-Trfase"/>
</dbReference>
<evidence type="ECO:0000313" key="9">
    <source>
        <dbReference type="EnsemblPlants" id="KQJ98231"/>
    </source>
</evidence>
<dbReference type="AlphaFoldDB" id="I1I6Y7"/>
<dbReference type="Pfam" id="PF02798">
    <property type="entry name" value="GST_N"/>
    <property type="match status" value="1"/>
</dbReference>
<dbReference type="InterPro" id="IPR004046">
    <property type="entry name" value="GST_C"/>
</dbReference>
<evidence type="ECO:0000256" key="1">
    <source>
        <dbReference type="ARBA" id="ARBA00003701"/>
    </source>
</evidence>
<organism evidence="9">
    <name type="scientific">Brachypodium distachyon</name>
    <name type="common">Purple false brome</name>
    <name type="synonym">Trachynia distachya</name>
    <dbReference type="NCBI Taxonomy" id="15368"/>
    <lineage>
        <taxon>Eukaryota</taxon>
        <taxon>Viridiplantae</taxon>
        <taxon>Streptophyta</taxon>
        <taxon>Embryophyta</taxon>
        <taxon>Tracheophyta</taxon>
        <taxon>Spermatophyta</taxon>
        <taxon>Magnoliopsida</taxon>
        <taxon>Liliopsida</taxon>
        <taxon>Poales</taxon>
        <taxon>Poaceae</taxon>
        <taxon>BOP clade</taxon>
        <taxon>Pooideae</taxon>
        <taxon>Stipodae</taxon>
        <taxon>Brachypodieae</taxon>
        <taxon>Brachypodium</taxon>
    </lineage>
</organism>
<dbReference type="InterPro" id="IPR036282">
    <property type="entry name" value="Glutathione-S-Trfase_C_sf"/>
</dbReference>
<evidence type="ECO:0000313" key="8">
    <source>
        <dbReference type="EMBL" id="KQJ98231.1"/>
    </source>
</evidence>
<comment type="catalytic activity">
    <reaction evidence="5">
        <text>RX + glutathione = an S-substituted glutathione + a halide anion + H(+)</text>
        <dbReference type="Rhea" id="RHEA:16437"/>
        <dbReference type="ChEBI" id="CHEBI:15378"/>
        <dbReference type="ChEBI" id="CHEBI:16042"/>
        <dbReference type="ChEBI" id="CHEBI:17792"/>
        <dbReference type="ChEBI" id="CHEBI:57925"/>
        <dbReference type="ChEBI" id="CHEBI:90779"/>
        <dbReference type="EC" id="2.5.1.18"/>
    </reaction>
</comment>
<dbReference type="PROSITE" id="PS50404">
    <property type="entry name" value="GST_NTER"/>
    <property type="match status" value="1"/>
</dbReference>
<dbReference type="OrthoDB" id="422574at2759"/>
<dbReference type="Gramene" id="KQJ98231">
    <property type="protein sequence ID" value="KQJ98231"/>
    <property type="gene ID" value="BRADI_3g35620v3"/>
</dbReference>
<evidence type="ECO:0000256" key="5">
    <source>
        <dbReference type="ARBA" id="ARBA00047960"/>
    </source>
</evidence>
<reference evidence="9" key="3">
    <citation type="submission" date="2018-08" db="UniProtKB">
        <authorList>
            <consortium name="EnsemblPlants"/>
        </authorList>
    </citation>
    <scope>IDENTIFICATION</scope>
    <source>
        <strain evidence="9">cv. Bd21</strain>
    </source>
</reference>
<dbReference type="GO" id="GO:0006749">
    <property type="term" value="P:glutathione metabolic process"/>
    <property type="evidence" value="ECO:0000318"/>
    <property type="project" value="GO_Central"/>
</dbReference>
<dbReference type="Proteomes" id="UP000008810">
    <property type="component" value="Chromosome 3"/>
</dbReference>
<dbReference type="GO" id="GO:0043295">
    <property type="term" value="F:glutathione binding"/>
    <property type="evidence" value="ECO:0000318"/>
    <property type="project" value="GO_Central"/>
</dbReference>
<dbReference type="GO" id="GO:0005737">
    <property type="term" value="C:cytoplasm"/>
    <property type="evidence" value="ECO:0000318"/>
    <property type="project" value="GO_Central"/>
</dbReference>
<keyword evidence="10" id="KW-1185">Reference proteome</keyword>
<dbReference type="SFLD" id="SFLDG01154">
    <property type="entry name" value="Main.5:_Phi-like"/>
    <property type="match status" value="1"/>
</dbReference>
<comment type="function">
    <text evidence="1">Conjugation of reduced glutathione to a wide number of exogenous and endogenous hydrophobic electrophiles.</text>
</comment>
<dbReference type="GO" id="GO:0009635">
    <property type="term" value="P:response to herbicide"/>
    <property type="evidence" value="ECO:0007669"/>
    <property type="project" value="UniProtKB-ARBA"/>
</dbReference>
<dbReference type="Gene3D" id="3.40.30.10">
    <property type="entry name" value="Glutaredoxin"/>
    <property type="match status" value="1"/>
</dbReference>
<dbReference type="GeneID" id="100837592"/>
<keyword evidence="4" id="KW-0808">Transferase</keyword>
<dbReference type="KEGG" id="bdi:100837592"/>
<dbReference type="InterPro" id="IPR034347">
    <property type="entry name" value="GST_Phi_C"/>
</dbReference>
<evidence type="ECO:0000313" key="10">
    <source>
        <dbReference type="Proteomes" id="UP000008810"/>
    </source>
</evidence>
<dbReference type="Pfam" id="PF00043">
    <property type="entry name" value="GST_C"/>
    <property type="match status" value="1"/>
</dbReference>
<dbReference type="InterPro" id="IPR036249">
    <property type="entry name" value="Thioredoxin-like_sf"/>
</dbReference>
<dbReference type="Gene3D" id="1.20.1050.10">
    <property type="match status" value="1"/>
</dbReference>
<evidence type="ECO:0000259" key="7">
    <source>
        <dbReference type="PROSITE" id="PS50405"/>
    </source>
</evidence>
<dbReference type="GO" id="GO:0004364">
    <property type="term" value="F:glutathione transferase activity"/>
    <property type="evidence" value="ECO:0000318"/>
    <property type="project" value="GO_Central"/>
</dbReference>
<dbReference type="EC" id="2.5.1.18" evidence="3"/>
<dbReference type="FunCoup" id="I1I6Y7">
    <property type="interactions" value="786"/>
</dbReference>
<dbReference type="eggNOG" id="KOG0867">
    <property type="taxonomic scope" value="Eukaryota"/>
</dbReference>
<reference evidence="8 9" key="1">
    <citation type="journal article" date="2010" name="Nature">
        <title>Genome sequencing and analysis of the model grass Brachypodium distachyon.</title>
        <authorList>
            <consortium name="International Brachypodium Initiative"/>
        </authorList>
    </citation>
    <scope>NUCLEOTIDE SEQUENCE [LARGE SCALE GENOMIC DNA]</scope>
    <source>
        <strain evidence="8 9">Bd21</strain>
    </source>
</reference>
<proteinExistence type="inferred from homology"/>
<name>I1I6Y7_BRADI</name>
<sequence>MAMKVYGLPMSTNVARVLVCLEEVGAQYEVVPINFSIAEHKSMEHTARNPFGQVPSFQDGDLILFESRAISKYILRKNQSELVKEGELSDSAMVDMWLDVESHQFDRPMAVIIHQCLIVPMYLGGETDDNVVEENVEKLKKTFEVYEARLSMFKYLAGDFISLADLSHFPTAYYLLATPHASLLDNYPHVKVWIDDILARPTVKKVVEMMKATA</sequence>
<dbReference type="InterPro" id="IPR010987">
    <property type="entry name" value="Glutathione-S-Trfase_C-like"/>
</dbReference>
<dbReference type="CDD" id="cd03187">
    <property type="entry name" value="GST_C_Phi"/>
    <property type="match status" value="1"/>
</dbReference>
<evidence type="ECO:0000256" key="2">
    <source>
        <dbReference type="ARBA" id="ARBA00010128"/>
    </source>
</evidence>
<reference evidence="8" key="2">
    <citation type="submission" date="2017-06" db="EMBL/GenBank/DDBJ databases">
        <title>WGS assembly of Brachypodium distachyon.</title>
        <authorList>
            <consortium name="The International Brachypodium Initiative"/>
            <person name="Lucas S."/>
            <person name="Harmon-Smith M."/>
            <person name="Lail K."/>
            <person name="Tice H."/>
            <person name="Grimwood J."/>
            <person name="Bruce D."/>
            <person name="Barry K."/>
            <person name="Shu S."/>
            <person name="Lindquist E."/>
            <person name="Wang M."/>
            <person name="Pitluck S."/>
            <person name="Vogel J.P."/>
            <person name="Garvin D.F."/>
            <person name="Mockler T.C."/>
            <person name="Schmutz J."/>
            <person name="Rokhsar D."/>
            <person name="Bevan M.W."/>
        </authorList>
    </citation>
    <scope>NUCLEOTIDE SEQUENCE</scope>
    <source>
        <strain evidence="8">Bd21</strain>
    </source>
</reference>
<dbReference type="CDD" id="cd03053">
    <property type="entry name" value="GST_N_Phi"/>
    <property type="match status" value="1"/>
</dbReference>
<dbReference type="PANTHER" id="PTHR43900:SF6">
    <property type="entry name" value="GLUTATHIONE TRANSFERASE"/>
    <property type="match status" value="1"/>
</dbReference>
<feature type="domain" description="GST N-terminal" evidence="6">
    <location>
        <begin position="1"/>
        <end position="82"/>
    </location>
</feature>
<dbReference type="SFLD" id="SFLDG00358">
    <property type="entry name" value="Main_(cytGST)"/>
    <property type="match status" value="1"/>
</dbReference>
<gene>
    <name evidence="9" type="primary">LOC100837592</name>
    <name evidence="8" type="ORF">BRADI_3g35620v3</name>
</gene>
<dbReference type="EMBL" id="CM000882">
    <property type="protein sequence ID" value="KQJ98231.1"/>
    <property type="molecule type" value="Genomic_DNA"/>
</dbReference>
<feature type="domain" description="GST C-terminal" evidence="7">
    <location>
        <begin position="87"/>
        <end position="214"/>
    </location>
</feature>
<dbReference type="EnsemblPlants" id="KQJ98231">
    <property type="protein sequence ID" value="KQJ98231"/>
    <property type="gene ID" value="BRADI_3g35620v3"/>
</dbReference>
<dbReference type="RefSeq" id="XP_003574469.1">
    <property type="nucleotide sequence ID" value="XM_003574421.3"/>
</dbReference>
<dbReference type="HOGENOM" id="CLU_011226_5_1_1"/>
<evidence type="ECO:0000259" key="6">
    <source>
        <dbReference type="PROSITE" id="PS50404"/>
    </source>
</evidence>
<dbReference type="STRING" id="15368.I1I6Y7"/>
<dbReference type="FunFam" id="3.40.30.10:FF:000016">
    <property type="entry name" value="Glutathione S-transferase F2"/>
    <property type="match status" value="1"/>
</dbReference>
<dbReference type="FunFam" id="1.20.1050.10:FF:000004">
    <property type="entry name" value="Glutathione S-transferase F2"/>
    <property type="match status" value="1"/>
</dbReference>
<dbReference type="SUPFAM" id="SSF52833">
    <property type="entry name" value="Thioredoxin-like"/>
    <property type="match status" value="1"/>
</dbReference>
<dbReference type="InterPro" id="IPR004045">
    <property type="entry name" value="Glutathione_S-Trfase_N"/>
</dbReference>